<sequence>MHVWVAFPILCFHRLGQLELWHHDVSQSPNFRHNSCYLGKSIARLKASAIYCISSFKVEQALSQGRAMTAT</sequence>
<feature type="chain" id="PRO_5042122943" description="Secreted protein" evidence="1">
    <location>
        <begin position="19"/>
        <end position="71"/>
    </location>
</feature>
<dbReference type="AlphaFoldDB" id="A0AAD6TKF2"/>
<feature type="signal peptide" evidence="1">
    <location>
        <begin position="1"/>
        <end position="18"/>
    </location>
</feature>
<comment type="caution">
    <text evidence="2">The sequence shown here is derived from an EMBL/GenBank/DDBJ whole genome shotgun (WGS) entry which is preliminary data.</text>
</comment>
<evidence type="ECO:0008006" key="4">
    <source>
        <dbReference type="Google" id="ProtNLM"/>
    </source>
</evidence>
<dbReference type="EMBL" id="JARJCM010000004">
    <property type="protein sequence ID" value="KAJ7045858.1"/>
    <property type="molecule type" value="Genomic_DNA"/>
</dbReference>
<organism evidence="2 3">
    <name type="scientific">Mycena alexandri</name>
    <dbReference type="NCBI Taxonomy" id="1745969"/>
    <lineage>
        <taxon>Eukaryota</taxon>
        <taxon>Fungi</taxon>
        <taxon>Dikarya</taxon>
        <taxon>Basidiomycota</taxon>
        <taxon>Agaricomycotina</taxon>
        <taxon>Agaricomycetes</taxon>
        <taxon>Agaricomycetidae</taxon>
        <taxon>Agaricales</taxon>
        <taxon>Marasmiineae</taxon>
        <taxon>Mycenaceae</taxon>
        <taxon>Mycena</taxon>
    </lineage>
</organism>
<proteinExistence type="predicted"/>
<evidence type="ECO:0000313" key="2">
    <source>
        <dbReference type="EMBL" id="KAJ7045858.1"/>
    </source>
</evidence>
<name>A0AAD6TKF2_9AGAR</name>
<evidence type="ECO:0000313" key="3">
    <source>
        <dbReference type="Proteomes" id="UP001218188"/>
    </source>
</evidence>
<evidence type="ECO:0000256" key="1">
    <source>
        <dbReference type="SAM" id="SignalP"/>
    </source>
</evidence>
<reference evidence="2" key="1">
    <citation type="submission" date="2023-03" db="EMBL/GenBank/DDBJ databases">
        <title>Massive genome expansion in bonnet fungi (Mycena s.s.) driven by repeated elements and novel gene families across ecological guilds.</title>
        <authorList>
            <consortium name="Lawrence Berkeley National Laboratory"/>
            <person name="Harder C.B."/>
            <person name="Miyauchi S."/>
            <person name="Viragh M."/>
            <person name="Kuo A."/>
            <person name="Thoen E."/>
            <person name="Andreopoulos B."/>
            <person name="Lu D."/>
            <person name="Skrede I."/>
            <person name="Drula E."/>
            <person name="Henrissat B."/>
            <person name="Morin E."/>
            <person name="Kohler A."/>
            <person name="Barry K."/>
            <person name="LaButti K."/>
            <person name="Morin E."/>
            <person name="Salamov A."/>
            <person name="Lipzen A."/>
            <person name="Mereny Z."/>
            <person name="Hegedus B."/>
            <person name="Baldrian P."/>
            <person name="Stursova M."/>
            <person name="Weitz H."/>
            <person name="Taylor A."/>
            <person name="Grigoriev I.V."/>
            <person name="Nagy L.G."/>
            <person name="Martin F."/>
            <person name="Kauserud H."/>
        </authorList>
    </citation>
    <scope>NUCLEOTIDE SEQUENCE</scope>
    <source>
        <strain evidence="2">CBHHK200</strain>
    </source>
</reference>
<gene>
    <name evidence="2" type="ORF">C8F04DRAFT_1066447</name>
</gene>
<protein>
    <recommendedName>
        <fullName evidence="4">Secreted protein</fullName>
    </recommendedName>
</protein>
<keyword evidence="1" id="KW-0732">Signal</keyword>
<keyword evidence="3" id="KW-1185">Reference proteome</keyword>
<dbReference type="Proteomes" id="UP001218188">
    <property type="component" value="Unassembled WGS sequence"/>
</dbReference>
<accession>A0AAD6TKF2</accession>